<evidence type="ECO:0000313" key="3">
    <source>
        <dbReference type="EMBL" id="CRG85113.1"/>
    </source>
</evidence>
<feature type="signal peptide" evidence="2">
    <location>
        <begin position="1"/>
        <end position="19"/>
    </location>
</feature>
<keyword evidence="4" id="KW-1185">Reference proteome</keyword>
<evidence type="ECO:0000256" key="2">
    <source>
        <dbReference type="SAM" id="SignalP"/>
    </source>
</evidence>
<protein>
    <submittedName>
        <fullName evidence="3">Uncharacterized protein</fullName>
    </submittedName>
</protein>
<sequence length="187" mass="20168">MVSSSLLVGLTTVAGLVYGFPLRSADDLMHGSSNLLMSRSPEPRFKDPCDVADFLRKVDMKIPDDQDIQNWIDQVKQKGAMGGDDDGDSDNDDDDDDIDDNIDDDDDDDNRKQDHSRIEKVTESAVSETFHAVASSTPGPSSNVEGQITTVYVPVPVLPSSDGDKTLASTPTVFPSPSTTPMLATHP</sequence>
<name>A0A0U1LPC8_TALIS</name>
<evidence type="ECO:0000313" key="4">
    <source>
        <dbReference type="Proteomes" id="UP000054383"/>
    </source>
</evidence>
<accession>A0A0U1LPC8</accession>
<organism evidence="3 4">
    <name type="scientific">Talaromyces islandicus</name>
    <name type="common">Penicillium islandicum</name>
    <dbReference type="NCBI Taxonomy" id="28573"/>
    <lineage>
        <taxon>Eukaryota</taxon>
        <taxon>Fungi</taxon>
        <taxon>Dikarya</taxon>
        <taxon>Ascomycota</taxon>
        <taxon>Pezizomycotina</taxon>
        <taxon>Eurotiomycetes</taxon>
        <taxon>Eurotiomycetidae</taxon>
        <taxon>Eurotiales</taxon>
        <taxon>Trichocomaceae</taxon>
        <taxon>Talaromyces</taxon>
        <taxon>Talaromyces sect. Islandici</taxon>
    </lineage>
</organism>
<feature type="chain" id="PRO_5006711133" evidence="2">
    <location>
        <begin position="20"/>
        <end position="187"/>
    </location>
</feature>
<dbReference type="AlphaFoldDB" id="A0A0U1LPC8"/>
<keyword evidence="2" id="KW-0732">Signal</keyword>
<dbReference type="EMBL" id="CVMT01000002">
    <property type="protein sequence ID" value="CRG85113.1"/>
    <property type="molecule type" value="Genomic_DNA"/>
</dbReference>
<proteinExistence type="predicted"/>
<feature type="compositionally biased region" description="Low complexity" evidence="1">
    <location>
        <begin position="169"/>
        <end position="181"/>
    </location>
</feature>
<dbReference type="OrthoDB" id="4227427at2759"/>
<feature type="compositionally biased region" description="Basic and acidic residues" evidence="1">
    <location>
        <begin position="109"/>
        <end position="122"/>
    </location>
</feature>
<feature type="region of interest" description="Disordered" evidence="1">
    <location>
        <begin position="77"/>
        <end position="124"/>
    </location>
</feature>
<reference evidence="3 4" key="1">
    <citation type="submission" date="2015-04" db="EMBL/GenBank/DDBJ databases">
        <authorList>
            <person name="Syromyatnikov M.Y."/>
            <person name="Popov V.N."/>
        </authorList>
    </citation>
    <scope>NUCLEOTIDE SEQUENCE [LARGE SCALE GENOMIC DNA]</scope>
    <source>
        <strain evidence="3">WF-38-12</strain>
    </source>
</reference>
<dbReference type="Proteomes" id="UP000054383">
    <property type="component" value="Unassembled WGS sequence"/>
</dbReference>
<feature type="region of interest" description="Disordered" evidence="1">
    <location>
        <begin position="156"/>
        <end position="187"/>
    </location>
</feature>
<gene>
    <name evidence="3" type="ORF">PISL3812_02246</name>
</gene>
<dbReference type="STRING" id="28573.A0A0U1LPC8"/>
<feature type="compositionally biased region" description="Acidic residues" evidence="1">
    <location>
        <begin position="83"/>
        <end position="108"/>
    </location>
</feature>
<evidence type="ECO:0000256" key="1">
    <source>
        <dbReference type="SAM" id="MobiDB-lite"/>
    </source>
</evidence>